<dbReference type="EMBL" id="MLJW01000057">
    <property type="protein sequence ID" value="OIR04439.1"/>
    <property type="molecule type" value="Genomic_DNA"/>
</dbReference>
<name>A0A1J5S805_9ZZZZ</name>
<dbReference type="Pfam" id="PF01458">
    <property type="entry name" value="SUFBD_core"/>
    <property type="match status" value="1"/>
</dbReference>
<evidence type="ECO:0000259" key="2">
    <source>
        <dbReference type="Pfam" id="PF19295"/>
    </source>
</evidence>
<accession>A0A1J5S805</accession>
<dbReference type="Pfam" id="PF19295">
    <property type="entry name" value="SufBD_N"/>
    <property type="match status" value="1"/>
</dbReference>
<gene>
    <name evidence="3" type="primary">sufD_2</name>
    <name evidence="3" type="ORF">GALL_133700</name>
</gene>
<organism evidence="3">
    <name type="scientific">mine drainage metagenome</name>
    <dbReference type="NCBI Taxonomy" id="410659"/>
    <lineage>
        <taxon>unclassified sequences</taxon>
        <taxon>metagenomes</taxon>
        <taxon>ecological metagenomes</taxon>
    </lineage>
</organism>
<dbReference type="InterPro" id="IPR055346">
    <property type="entry name" value="Fe-S_cluster_assembly_SufBD"/>
</dbReference>
<dbReference type="AlphaFoldDB" id="A0A1J5S805"/>
<comment type="caution">
    <text evidence="3">The sequence shown here is derived from an EMBL/GenBank/DDBJ whole genome shotgun (WGS) entry which is preliminary data.</text>
</comment>
<evidence type="ECO:0000259" key="1">
    <source>
        <dbReference type="Pfam" id="PF01458"/>
    </source>
</evidence>
<dbReference type="InterPro" id="IPR037284">
    <property type="entry name" value="SUF_FeS_clus_asmbl_SufBD_sf"/>
</dbReference>
<sequence length="452" mass="50537">MSTQLESWRNMALEFVPHALAGHDVPRVLAARQSAFTRFAEHGFPTRREEEWKYTDVSAIGRRTSLAPDNIPPDPSFEAKLLAWSIASEGMHLMVFVNGHYDHTLSMTDHLPHDIRLTSLAYLLDDTSHFSEKFFDKKFIAHDFFDKKHEHTTFSALNNAFATDGAVLYLAPDMVLDVPIYLLFIASGRGAAIYPRNIIIAGENSRAKIIEHYIGTLDVHNFTNAMTQINIAAGAEIEHCKLLQEGPAATHIAGIHAEQATGSLFISHAFTLGGHLCRNDITTQLNGTNSHCELNGLYLMNERQHVDHHTRIDHIAPESSSQEHYRGVLDGSAHGVFNGKVVVHPRAVKTNAHQVNHNLLLSRQAEVDTKPQLEIFADDVQCTHGVTVGQLDEDSLFYLRSRGIDADLARSVLTYGFANDIIERVSVPYLRTRIEHLVLDRLPQGDQVKDLL</sequence>
<evidence type="ECO:0000313" key="3">
    <source>
        <dbReference type="EMBL" id="OIR04439.1"/>
    </source>
</evidence>
<feature type="domain" description="SUF system FeS cluster assembly SufBD core" evidence="1">
    <location>
        <begin position="184"/>
        <end position="417"/>
    </location>
</feature>
<dbReference type="GO" id="GO:0016226">
    <property type="term" value="P:iron-sulfur cluster assembly"/>
    <property type="evidence" value="ECO:0007669"/>
    <property type="project" value="InterPro"/>
</dbReference>
<dbReference type="InterPro" id="IPR000825">
    <property type="entry name" value="SUF_FeS_clus_asmbl_SufBD_core"/>
</dbReference>
<proteinExistence type="predicted"/>
<dbReference type="SUPFAM" id="SSF101960">
    <property type="entry name" value="Stabilizer of iron transporter SufD"/>
    <property type="match status" value="1"/>
</dbReference>
<feature type="domain" description="SUF system FeS cluster assembly SufBD N-terminal" evidence="2">
    <location>
        <begin position="21"/>
        <end position="180"/>
    </location>
</feature>
<reference evidence="3" key="1">
    <citation type="submission" date="2016-10" db="EMBL/GenBank/DDBJ databases">
        <title>Sequence of Gallionella enrichment culture.</title>
        <authorList>
            <person name="Poehlein A."/>
            <person name="Muehling M."/>
            <person name="Daniel R."/>
        </authorList>
    </citation>
    <scope>NUCLEOTIDE SEQUENCE</scope>
</reference>
<dbReference type="InterPro" id="IPR011542">
    <property type="entry name" value="SUF_FeS_clus_asmbl_SufD"/>
</dbReference>
<dbReference type="NCBIfam" id="TIGR01981">
    <property type="entry name" value="sufD"/>
    <property type="match status" value="1"/>
</dbReference>
<dbReference type="PANTHER" id="PTHR43575:SF1">
    <property type="entry name" value="PROTEIN ABCI7, CHLOROPLASTIC"/>
    <property type="match status" value="1"/>
</dbReference>
<dbReference type="InterPro" id="IPR045595">
    <property type="entry name" value="SufBD_N"/>
</dbReference>
<protein>
    <submittedName>
        <fullName evidence="3">FeS cluster assembly protein SufD</fullName>
    </submittedName>
</protein>
<dbReference type="PANTHER" id="PTHR43575">
    <property type="entry name" value="PROTEIN ABCI7, CHLOROPLASTIC"/>
    <property type="match status" value="1"/>
</dbReference>